<comment type="cofactor">
    <cofactor evidence="9">
        <name>Mg(2+)</name>
        <dbReference type="ChEBI" id="CHEBI:18420"/>
    </cofactor>
    <text evidence="9">Binds 2 Mg(2+) per subunit.</text>
</comment>
<dbReference type="EMBL" id="MH108095">
    <property type="protein sequence ID" value="AWN02685.1"/>
    <property type="molecule type" value="Genomic_RNA"/>
</dbReference>
<organismHost>
    <name type="scientific">Escherichia coli</name>
    <dbReference type="NCBI Taxonomy" id="562"/>
</organismHost>
<evidence type="ECO:0000256" key="1">
    <source>
        <dbReference type="ARBA" id="ARBA00012494"/>
    </source>
</evidence>
<dbReference type="GO" id="GO:0003968">
    <property type="term" value="F:RNA-directed RNA polymerase activity"/>
    <property type="evidence" value="ECO:0007669"/>
    <property type="project" value="UniProtKB-KW"/>
</dbReference>
<evidence type="ECO:0000313" key="13">
    <source>
        <dbReference type="Proteomes" id="UP000310443"/>
    </source>
</evidence>
<reference evidence="12 13" key="1">
    <citation type="submission" date="2018-03" db="EMBL/GenBank/DDBJ databases">
        <title>Evolutionary adaptation of an RNA bacteriophage to the simultaneous increase in the within-host and extracellular temperatures.</title>
        <authorList>
            <person name="Lazaro E."/>
            <person name="Arribas M."/>
            <person name="Cabanillas L."/>
            <person name="Roman I."/>
            <person name="Acosta E."/>
        </authorList>
    </citation>
    <scope>NUCLEOTIDE SEQUENCE [LARGE SCALE GENOMIC DNA]</scope>
    <source>
        <strain evidence="11">Qbeta</strain>
    </source>
</reference>
<dbReference type="Proteomes" id="UP000307396">
    <property type="component" value="Segment"/>
</dbReference>
<feature type="binding site" evidence="9">
    <location>
        <position position="274"/>
    </location>
    <ligand>
        <name>Mg(2+)</name>
        <dbReference type="ChEBI" id="CHEBI:18420"/>
        <label>2</label>
    </ligand>
</feature>
<dbReference type="EMBL" id="MH108094">
    <property type="protein sequence ID" value="AWN02681.1"/>
    <property type="molecule type" value="Genomic_RNA"/>
</dbReference>
<evidence type="ECO:0000256" key="2">
    <source>
        <dbReference type="ARBA" id="ARBA00022484"/>
    </source>
</evidence>
<dbReference type="GO" id="GO:0000166">
    <property type="term" value="F:nucleotide binding"/>
    <property type="evidence" value="ECO:0007669"/>
    <property type="project" value="UniProtKB-KW"/>
</dbReference>
<keyword evidence="9" id="KW-0460">Magnesium</keyword>
<evidence type="ECO:0000313" key="11">
    <source>
        <dbReference type="EMBL" id="AWN02697.1"/>
    </source>
</evidence>
<dbReference type="Proteomes" id="UP000309853">
    <property type="component" value="Genome"/>
</dbReference>
<keyword evidence="6" id="KW-0693">Viral RNA replication</keyword>
<keyword evidence="3" id="KW-0808">Transferase</keyword>
<dbReference type="SUPFAM" id="SSF56672">
    <property type="entry name" value="DNA/RNA polymerases"/>
    <property type="match status" value="1"/>
</dbReference>
<feature type="binding site" evidence="9">
    <location>
        <position position="359"/>
    </location>
    <ligand>
        <name>Mg(2+)</name>
        <dbReference type="ChEBI" id="CHEBI:18420"/>
        <label>2</label>
    </ligand>
</feature>
<feature type="binding site" evidence="9">
    <location>
        <position position="360"/>
    </location>
    <ligand>
        <name>Mg(2+)</name>
        <dbReference type="ChEBI" id="CHEBI:18420"/>
        <label>2</label>
    </ligand>
</feature>
<keyword evidence="5" id="KW-0547">Nucleotide-binding</keyword>
<dbReference type="EMBL" id="MH108100">
    <property type="protein sequence ID" value="AWN02705.1"/>
    <property type="molecule type" value="Genomic_RNA"/>
</dbReference>
<dbReference type="EMBL" id="MH108099">
    <property type="protein sequence ID" value="AWN02701.1"/>
    <property type="molecule type" value="Genomic_RNA"/>
</dbReference>
<dbReference type="Proteomes" id="UP000310498">
    <property type="component" value="Genome"/>
</dbReference>
<evidence type="ECO:0000256" key="9">
    <source>
        <dbReference type="PIRSR" id="PIRSR605093-1"/>
    </source>
</evidence>
<dbReference type="EMBL" id="MH108096">
    <property type="protein sequence ID" value="AWN02689.1"/>
    <property type="molecule type" value="Genomic_RNA"/>
</dbReference>
<dbReference type="CDD" id="cd23176">
    <property type="entry name" value="ps-ssRNAv_Leviviridae_RdRp"/>
    <property type="match status" value="1"/>
</dbReference>
<evidence type="ECO:0000313" key="12">
    <source>
        <dbReference type="Proteomes" id="UP000308315"/>
    </source>
</evidence>
<evidence type="ECO:0000256" key="4">
    <source>
        <dbReference type="ARBA" id="ARBA00022695"/>
    </source>
</evidence>
<keyword evidence="4" id="KW-0548">Nucleotidyltransferase</keyword>
<evidence type="ECO:0000256" key="6">
    <source>
        <dbReference type="ARBA" id="ARBA00022953"/>
    </source>
</evidence>
<dbReference type="PROSITE" id="PS50522">
    <property type="entry name" value="RDRP_PHAGE"/>
    <property type="match status" value="1"/>
</dbReference>
<sequence>MSKTASSRNSLSAQLRRAANTRIEVEGNLALSIANDLLLAYGQSPFNSEAECISFSPRFDGTPDDFRINYLKAEIMSKYDDFSLGIDTEAVAWEKFLAAEAECALTNARLYRPDYSEDFNFSLGESCIHMARRKIAKLIGDVPSVEGMLRHCRFSGGATTTNNRSYGHPSFKFALPQACTPRALKYVLALRASTHFDIRISDISPFNKAVTVPKNSKTDRCIAIEPGWNMFFQLGIGGILRDRLRCWGIDLNDQTINQRRAHEGSVTNNLATVDLSAASDSISLALCELLLPPGWFEVLMDLRSPKGRLPDGSVVTYEKISSMGNGYTFELESLIFASLARSVCEILDLDSSEVTVYGDDIILPSCAVPALREVFKYVGFTTNTKKTFSEGPFRESCGKHYYSGVDVTPFYIRHRIVSPADLILVLNNLYRWATIDGVWDPRAHSVYLKYRKLLPKQLQRNTIPDGYGDGALVGSVLINPFAKNRGWIRYVPVITDHTRDRERAELGSYLYDLFSRCLSESNDGLPLRGPSGCDSADLFAIDQLICRSNPTKISRSTGKFDIQYIACSSRVLAPYGVFQGTKVASLHEA</sequence>
<dbReference type="GO" id="GO:0046872">
    <property type="term" value="F:metal ion binding"/>
    <property type="evidence" value="ECO:0007669"/>
    <property type="project" value="UniProtKB-KW"/>
</dbReference>
<comment type="catalytic activity">
    <reaction evidence="8">
        <text>RNA(n) + a ribonucleoside 5'-triphosphate = RNA(n+1) + diphosphate</text>
        <dbReference type="Rhea" id="RHEA:21248"/>
        <dbReference type="Rhea" id="RHEA-COMP:14527"/>
        <dbReference type="Rhea" id="RHEA-COMP:17342"/>
        <dbReference type="ChEBI" id="CHEBI:33019"/>
        <dbReference type="ChEBI" id="CHEBI:61557"/>
        <dbReference type="ChEBI" id="CHEBI:140395"/>
        <dbReference type="EC" id="2.7.7.48"/>
    </reaction>
</comment>
<dbReference type="EMBL" id="MH108097">
    <property type="protein sequence ID" value="AWN02693.1"/>
    <property type="molecule type" value="Genomic_RNA"/>
</dbReference>
<evidence type="ECO:0000259" key="10">
    <source>
        <dbReference type="PROSITE" id="PS50522"/>
    </source>
</evidence>
<accession>A0A2U8UHR3</accession>
<name>A0A2U8UHR3_BPQBE</name>
<keyword evidence="9" id="KW-0479">Metal-binding</keyword>
<dbReference type="InterPro" id="IPR043502">
    <property type="entry name" value="DNA/RNA_pol_sf"/>
</dbReference>
<feature type="domain" description="RdRp catalytic" evidence="10">
    <location>
        <begin position="259"/>
        <end position="391"/>
    </location>
</feature>
<organism evidence="11">
    <name type="scientific">Escherichia virus Qbeta</name>
    <name type="common">Bacteriophage Q-beta</name>
    <dbReference type="NCBI Taxonomy" id="39803"/>
    <lineage>
        <taxon>Viruses</taxon>
        <taxon>Riboviria</taxon>
        <taxon>Orthornavirae</taxon>
        <taxon>Lenarviricota</taxon>
        <taxon>Leviviricetes</taxon>
        <taxon>Norzivirales</taxon>
        <taxon>Fiersviridae</taxon>
        <taxon>Qubevirus</taxon>
    </lineage>
</organism>
<evidence type="ECO:0000256" key="5">
    <source>
        <dbReference type="ARBA" id="ARBA00022741"/>
    </source>
</evidence>
<proteinExistence type="predicted"/>
<dbReference type="Proteomes" id="UP000308315">
    <property type="component" value="Segment"/>
</dbReference>
<dbReference type="Proteomes" id="UP000310443">
    <property type="component" value="Segment"/>
</dbReference>
<evidence type="ECO:0000256" key="3">
    <source>
        <dbReference type="ARBA" id="ARBA00022679"/>
    </source>
</evidence>
<evidence type="ECO:0000256" key="7">
    <source>
        <dbReference type="ARBA" id="ARBA00030248"/>
    </source>
</evidence>
<dbReference type="GO" id="GO:0039694">
    <property type="term" value="P:viral RNA genome replication"/>
    <property type="evidence" value="ECO:0007669"/>
    <property type="project" value="InterPro"/>
</dbReference>
<dbReference type="SMR" id="A0A2U8UHR3"/>
<dbReference type="EMBL" id="MH108098">
    <property type="protein sequence ID" value="AWN02697.1"/>
    <property type="molecule type" value="Genomic_RNA"/>
</dbReference>
<keyword evidence="2" id="KW-0696">RNA-directed RNA polymerase</keyword>
<dbReference type="InterPro" id="IPR007096">
    <property type="entry name" value="RNA-dir_Rpol_cat_phage"/>
</dbReference>
<dbReference type="EC" id="2.7.7.48" evidence="1"/>
<dbReference type="Proteomes" id="UP000308336">
    <property type="component" value="Segment"/>
</dbReference>
<dbReference type="Pfam" id="PF03431">
    <property type="entry name" value="RNA_replicase_B"/>
    <property type="match status" value="1"/>
</dbReference>
<dbReference type="Proteomes" id="UP000308855">
    <property type="component" value="Genome"/>
</dbReference>
<evidence type="ECO:0000256" key="8">
    <source>
        <dbReference type="ARBA" id="ARBA00048744"/>
    </source>
</evidence>
<dbReference type="Proteomes" id="UP000310559">
    <property type="component" value="Genome"/>
</dbReference>
<protein>
    <recommendedName>
        <fullName evidence="1">RNA-directed RNA polymerase</fullName>
        <ecNumber evidence="1">2.7.7.48</ecNumber>
    </recommendedName>
    <alternativeName>
        <fullName evidence="7">RNA replicase beta chain</fullName>
    </alternativeName>
</protein>
<dbReference type="EMBL" id="MH108093">
    <property type="protein sequence ID" value="AWN02677.1"/>
    <property type="molecule type" value="Genomic_RNA"/>
</dbReference>
<dbReference type="InterPro" id="IPR005093">
    <property type="entry name" value="RNArep_beta"/>
</dbReference>